<keyword evidence="1" id="KW-0472">Membrane</keyword>
<reference evidence="4" key="1">
    <citation type="journal article" date="2019" name="Int. J. Syst. Evol. Microbiol.">
        <title>The Global Catalogue of Microorganisms (GCM) 10K type strain sequencing project: providing services to taxonomists for standard genome sequencing and annotation.</title>
        <authorList>
            <consortium name="The Broad Institute Genomics Platform"/>
            <consortium name="The Broad Institute Genome Sequencing Center for Infectious Disease"/>
            <person name="Wu L."/>
            <person name="Ma J."/>
        </authorList>
    </citation>
    <scope>NUCLEOTIDE SEQUENCE [LARGE SCALE GENOMIC DNA]</scope>
    <source>
        <strain evidence="4">CCUG 73951</strain>
    </source>
</reference>
<feature type="domain" description="EfeO-type cupredoxin-like" evidence="2">
    <location>
        <begin position="61"/>
        <end position="144"/>
    </location>
</feature>
<dbReference type="SUPFAM" id="SSF49503">
    <property type="entry name" value="Cupredoxins"/>
    <property type="match status" value="1"/>
</dbReference>
<evidence type="ECO:0000259" key="2">
    <source>
        <dbReference type="Pfam" id="PF13473"/>
    </source>
</evidence>
<dbReference type="Pfam" id="PF13473">
    <property type="entry name" value="Cupredoxin_1"/>
    <property type="match status" value="1"/>
</dbReference>
<keyword evidence="1" id="KW-1133">Transmembrane helix</keyword>
<dbReference type="Gene3D" id="2.60.40.420">
    <property type="entry name" value="Cupredoxins - blue copper proteins"/>
    <property type="match status" value="1"/>
</dbReference>
<dbReference type="EMBL" id="JBHTBY010000001">
    <property type="protein sequence ID" value="MFC7319583.1"/>
    <property type="molecule type" value="Genomic_DNA"/>
</dbReference>
<sequence length="152" mass="16682">MKALVVSGKKILIICSAFFVLAGAVFMINLFFGSTAPTSSQVESEQMRTINLVTGEFKAEKEDGQVIETYRFDPGTIFVKKGELFKLSIYGVNGHEHPFTIEGTDKQGVVKQGSETVLDLQFDEEGIYRVICNTHTTTDTEGPMVAHIVVGD</sequence>
<keyword evidence="4" id="KW-1185">Reference proteome</keyword>
<feature type="transmembrane region" description="Helical" evidence="1">
    <location>
        <begin position="12"/>
        <end position="32"/>
    </location>
</feature>
<keyword evidence="1" id="KW-0812">Transmembrane</keyword>
<proteinExistence type="predicted"/>
<dbReference type="InterPro" id="IPR008972">
    <property type="entry name" value="Cupredoxin"/>
</dbReference>
<gene>
    <name evidence="3" type="ORF">ACFQMN_01625</name>
</gene>
<evidence type="ECO:0000313" key="3">
    <source>
        <dbReference type="EMBL" id="MFC7319583.1"/>
    </source>
</evidence>
<dbReference type="RefSeq" id="WP_289215381.1">
    <property type="nucleotide sequence ID" value="NZ_JAPVRC010000003.1"/>
</dbReference>
<dbReference type="InterPro" id="IPR028096">
    <property type="entry name" value="EfeO_Cupredoxin"/>
</dbReference>
<comment type="caution">
    <text evidence="3">The sequence shown here is derived from an EMBL/GenBank/DDBJ whole genome shotgun (WGS) entry which is preliminary data.</text>
</comment>
<protein>
    <submittedName>
        <fullName evidence="3">Cupredoxin domain-containing protein</fullName>
    </submittedName>
</protein>
<dbReference type="Proteomes" id="UP001596494">
    <property type="component" value="Unassembled WGS sequence"/>
</dbReference>
<evidence type="ECO:0000256" key="1">
    <source>
        <dbReference type="SAM" id="Phobius"/>
    </source>
</evidence>
<accession>A0ABW2K078</accession>
<name>A0ABW2K078_9BACI</name>
<organism evidence="3 4">
    <name type="scientific">Halobacillus campisalis</name>
    <dbReference type="NCBI Taxonomy" id="435909"/>
    <lineage>
        <taxon>Bacteria</taxon>
        <taxon>Bacillati</taxon>
        <taxon>Bacillota</taxon>
        <taxon>Bacilli</taxon>
        <taxon>Bacillales</taxon>
        <taxon>Bacillaceae</taxon>
        <taxon>Halobacillus</taxon>
    </lineage>
</organism>
<evidence type="ECO:0000313" key="4">
    <source>
        <dbReference type="Proteomes" id="UP001596494"/>
    </source>
</evidence>